<gene>
    <name evidence="3" type="ORF">HYG86_16435</name>
</gene>
<evidence type="ECO:0000313" key="3">
    <source>
        <dbReference type="EMBL" id="QNO16245.1"/>
    </source>
</evidence>
<accession>A0A7G9WC33</accession>
<dbReference type="AlphaFoldDB" id="A0A7G9WC33"/>
<sequence>MGIALVLSVTIGLFAIILRPKIGWFILEGWRYKSFEPNGEELLLSRVSAAIILCVIWFVFVPFASIV</sequence>
<dbReference type="KEGG" id="acae:HYG86_16435"/>
<dbReference type="Proteomes" id="UP000516160">
    <property type="component" value="Chromosome"/>
</dbReference>
<keyword evidence="1" id="KW-1133">Transmembrane helix</keyword>
<evidence type="ECO:0000256" key="1">
    <source>
        <dbReference type="SAM" id="Phobius"/>
    </source>
</evidence>
<dbReference type="EMBL" id="CP058559">
    <property type="protein sequence ID" value="QNO16245.1"/>
    <property type="molecule type" value="Genomic_DNA"/>
</dbReference>
<keyword evidence="4" id="KW-1185">Reference proteome</keyword>
<organism evidence="3 4">
    <name type="scientific">Alkalicella caledoniensis</name>
    <dbReference type="NCBI Taxonomy" id="2731377"/>
    <lineage>
        <taxon>Bacteria</taxon>
        <taxon>Bacillati</taxon>
        <taxon>Bacillota</taxon>
        <taxon>Clostridia</taxon>
        <taxon>Eubacteriales</taxon>
        <taxon>Proteinivoracaceae</taxon>
        <taxon>Alkalicella</taxon>
    </lineage>
</organism>
<dbReference type="Pfam" id="PF19701">
    <property type="entry name" value="DUF6199"/>
    <property type="match status" value="1"/>
</dbReference>
<dbReference type="InterPro" id="IPR045679">
    <property type="entry name" value="DUF6199"/>
</dbReference>
<dbReference type="RefSeq" id="WP_213166638.1">
    <property type="nucleotide sequence ID" value="NZ_CP058559.1"/>
</dbReference>
<proteinExistence type="predicted"/>
<evidence type="ECO:0000259" key="2">
    <source>
        <dbReference type="Pfam" id="PF19701"/>
    </source>
</evidence>
<keyword evidence="1" id="KW-0472">Membrane</keyword>
<feature type="domain" description="DUF6199" evidence="2">
    <location>
        <begin position="3"/>
        <end position="61"/>
    </location>
</feature>
<evidence type="ECO:0000313" key="4">
    <source>
        <dbReference type="Proteomes" id="UP000516160"/>
    </source>
</evidence>
<name>A0A7G9WC33_ALKCA</name>
<reference evidence="3 4" key="1">
    <citation type="submission" date="2020-07" db="EMBL/GenBank/DDBJ databases">
        <title>Alkalicella. sp. LB2 genome.</title>
        <authorList>
            <person name="Postec A."/>
            <person name="Quemeneur M."/>
        </authorList>
    </citation>
    <scope>NUCLEOTIDE SEQUENCE [LARGE SCALE GENOMIC DNA]</scope>
    <source>
        <strain evidence="3 4">LB2</strain>
    </source>
</reference>
<protein>
    <recommendedName>
        <fullName evidence="2">DUF6199 domain-containing protein</fullName>
    </recommendedName>
</protein>
<feature type="transmembrane region" description="Helical" evidence="1">
    <location>
        <begin position="47"/>
        <end position="66"/>
    </location>
</feature>
<keyword evidence="1" id="KW-0812">Transmembrane</keyword>